<keyword evidence="3" id="KW-0804">Transcription</keyword>
<dbReference type="KEGG" id="kphy:AOZ06_42805"/>
<keyword evidence="7" id="KW-1185">Reference proteome</keyword>
<proteinExistence type="predicted"/>
<dbReference type="SUPFAM" id="SSF46689">
    <property type="entry name" value="Homeodomain-like"/>
    <property type="match status" value="1"/>
</dbReference>
<evidence type="ECO:0000259" key="5">
    <source>
        <dbReference type="PROSITE" id="PS50977"/>
    </source>
</evidence>
<protein>
    <recommendedName>
        <fullName evidence="5">HTH tetR-type domain-containing protein</fullName>
    </recommendedName>
</protein>
<accession>A0A0N9I485</accession>
<dbReference type="Pfam" id="PF00440">
    <property type="entry name" value="TetR_N"/>
    <property type="match status" value="1"/>
</dbReference>
<feature type="DNA-binding region" description="H-T-H motif" evidence="4">
    <location>
        <begin position="44"/>
        <end position="63"/>
    </location>
</feature>
<dbReference type="InterPro" id="IPR001647">
    <property type="entry name" value="HTH_TetR"/>
</dbReference>
<dbReference type="GO" id="GO:0000976">
    <property type="term" value="F:transcription cis-regulatory region binding"/>
    <property type="evidence" value="ECO:0007669"/>
    <property type="project" value="TreeGrafter"/>
</dbReference>
<gene>
    <name evidence="6" type="ORF">AOZ06_42805</name>
</gene>
<dbReference type="PROSITE" id="PS50977">
    <property type="entry name" value="HTH_TETR_2"/>
    <property type="match status" value="1"/>
</dbReference>
<keyword evidence="1" id="KW-0805">Transcription regulation</keyword>
<sequence length="234" mass="25117">MCTGVNINLMTGQPKRGYHHGDLRNALIAAAARLAETGGPQAVTVRSAAKAAGVTPTAAYRHFENHEQLLGAAKDQAMDRMADAMRKRIGALPEIADPVRRAMSTLGGIACGYIDFATAEPGLFRTAFEQGAAMDGPELAKMDAAFRFLIEGLDLLVEVGHLAPRDRPFAEITAWSAVHGFSMLVIDGPMRDWDPEMVNAARERMLGVLSRGMSSREIDDQLVADVLADIKGGD</sequence>
<dbReference type="Pfam" id="PF13305">
    <property type="entry name" value="TetR_C_33"/>
    <property type="match status" value="1"/>
</dbReference>
<dbReference type="PANTHER" id="PTHR30055:SF220">
    <property type="entry name" value="TETR-FAMILY REGULATORY PROTEIN"/>
    <property type="match status" value="1"/>
</dbReference>
<evidence type="ECO:0000256" key="4">
    <source>
        <dbReference type="PROSITE-ProRule" id="PRU00335"/>
    </source>
</evidence>
<dbReference type="PANTHER" id="PTHR30055">
    <property type="entry name" value="HTH-TYPE TRANSCRIPTIONAL REGULATOR RUTR"/>
    <property type="match status" value="1"/>
</dbReference>
<dbReference type="InterPro" id="IPR050109">
    <property type="entry name" value="HTH-type_TetR-like_transc_reg"/>
</dbReference>
<dbReference type="GO" id="GO:0003700">
    <property type="term" value="F:DNA-binding transcription factor activity"/>
    <property type="evidence" value="ECO:0007669"/>
    <property type="project" value="TreeGrafter"/>
</dbReference>
<dbReference type="EMBL" id="CP012752">
    <property type="protein sequence ID" value="ALG12696.1"/>
    <property type="molecule type" value="Genomic_DNA"/>
</dbReference>
<evidence type="ECO:0000256" key="2">
    <source>
        <dbReference type="ARBA" id="ARBA00023125"/>
    </source>
</evidence>
<dbReference type="SUPFAM" id="SSF48498">
    <property type="entry name" value="Tetracyclin repressor-like, C-terminal domain"/>
    <property type="match status" value="1"/>
</dbReference>
<feature type="domain" description="HTH tetR-type" evidence="5">
    <location>
        <begin position="21"/>
        <end position="81"/>
    </location>
</feature>
<evidence type="ECO:0000313" key="6">
    <source>
        <dbReference type="EMBL" id="ALG12696.1"/>
    </source>
</evidence>
<evidence type="ECO:0000256" key="1">
    <source>
        <dbReference type="ARBA" id="ARBA00023015"/>
    </source>
</evidence>
<name>A0A0N9I485_9PSEU</name>
<dbReference type="InterPro" id="IPR036271">
    <property type="entry name" value="Tet_transcr_reg_TetR-rel_C_sf"/>
</dbReference>
<organism evidence="6 7">
    <name type="scientific">Kibdelosporangium phytohabitans</name>
    <dbReference type="NCBI Taxonomy" id="860235"/>
    <lineage>
        <taxon>Bacteria</taxon>
        <taxon>Bacillati</taxon>
        <taxon>Actinomycetota</taxon>
        <taxon>Actinomycetes</taxon>
        <taxon>Pseudonocardiales</taxon>
        <taxon>Pseudonocardiaceae</taxon>
        <taxon>Kibdelosporangium</taxon>
    </lineage>
</organism>
<dbReference type="Gene3D" id="1.10.357.10">
    <property type="entry name" value="Tetracycline Repressor, domain 2"/>
    <property type="match status" value="1"/>
</dbReference>
<keyword evidence="2 4" id="KW-0238">DNA-binding</keyword>
<evidence type="ECO:0000256" key="3">
    <source>
        <dbReference type="ARBA" id="ARBA00023163"/>
    </source>
</evidence>
<dbReference type="InterPro" id="IPR025996">
    <property type="entry name" value="MT1864/Rv1816-like_C"/>
</dbReference>
<reference evidence="6 7" key="1">
    <citation type="submission" date="2015-07" db="EMBL/GenBank/DDBJ databases">
        <title>Genome sequencing of Kibdelosporangium phytohabitans.</title>
        <authorList>
            <person name="Qin S."/>
            <person name="Xing K."/>
        </authorList>
    </citation>
    <scope>NUCLEOTIDE SEQUENCE [LARGE SCALE GENOMIC DNA]</scope>
    <source>
        <strain evidence="6 7">KLBMP1111</strain>
    </source>
</reference>
<dbReference type="AlphaFoldDB" id="A0A0N9I485"/>
<evidence type="ECO:0000313" key="7">
    <source>
        <dbReference type="Proteomes" id="UP000063699"/>
    </source>
</evidence>
<dbReference type="Proteomes" id="UP000063699">
    <property type="component" value="Chromosome"/>
</dbReference>
<dbReference type="InterPro" id="IPR009057">
    <property type="entry name" value="Homeodomain-like_sf"/>
</dbReference>
<dbReference type="STRING" id="860235.AOZ06_42805"/>